<dbReference type="Pfam" id="PF17830">
    <property type="entry name" value="STI1-HOP_DP"/>
    <property type="match status" value="1"/>
</dbReference>
<feature type="region of interest" description="Disordered" evidence="11">
    <location>
        <begin position="214"/>
        <end position="254"/>
    </location>
</feature>
<dbReference type="PROSITE" id="PS50005">
    <property type="entry name" value="TPR"/>
    <property type="match status" value="6"/>
</dbReference>
<dbReference type="Pfam" id="PF13432">
    <property type="entry name" value="TPR_16"/>
    <property type="match status" value="1"/>
</dbReference>
<feature type="repeat" description="TPR" evidence="9">
    <location>
        <begin position="257"/>
        <end position="290"/>
    </location>
</feature>
<comment type="function">
    <text evidence="5">Acts as a co-chaperone and mediates the association of the chaperones HSP70 and HSP90 probably facilitating substrate transfer from HSP70 to HSP90. Stimulates HSP70 ATPase activity and, in contrast, inhibits HSP90 ATPase activity.</text>
</comment>
<organism evidence="13">
    <name type="scientific">Noctiluca scintillans</name>
    <name type="common">Sea sparkle</name>
    <name type="synonym">Red tide dinoflagellate</name>
    <dbReference type="NCBI Taxonomy" id="2966"/>
    <lineage>
        <taxon>Eukaryota</taxon>
        <taxon>Sar</taxon>
        <taxon>Alveolata</taxon>
        <taxon>Dinophyceae</taxon>
        <taxon>Noctilucales</taxon>
        <taxon>Noctilucaceae</taxon>
        <taxon>Noctiluca</taxon>
    </lineage>
</organism>
<keyword evidence="3" id="KW-0677">Repeat</keyword>
<evidence type="ECO:0000256" key="9">
    <source>
        <dbReference type="PROSITE-ProRule" id="PRU00339"/>
    </source>
</evidence>
<feature type="repeat" description="TPR" evidence="9">
    <location>
        <begin position="400"/>
        <end position="433"/>
    </location>
</feature>
<keyword evidence="4 9" id="KW-0802">TPR repeat</keyword>
<evidence type="ECO:0000256" key="7">
    <source>
        <dbReference type="ARBA" id="ARBA00074766"/>
    </source>
</evidence>
<evidence type="ECO:0000256" key="2">
    <source>
        <dbReference type="ARBA" id="ARBA00022490"/>
    </source>
</evidence>
<dbReference type="FunFam" id="1.25.40.10:FF:000027">
    <property type="entry name" value="stress-induced-phosphoprotein 1 isoform X1"/>
    <property type="match status" value="1"/>
</dbReference>
<sequence>MSNKEKAQAAKAKGNTAFQANNYKEAIEHFTTAISHDATDHVFFSNRSACFASLEKYEKALEDGTECVKLKPDWAKGYTRKGLAQYFLKQYDDAAETYKAGLKLAPEDASLKEGLKKVMDAKYDVPGAGPGPSGGGGMGGGLGLQFDPSKLATAAARNPKIKEYMQDQKLMQTVNAVMSMGATNPQMQQQMIMGLMQQDPRALELIMAAQGIDMGSMNPDDFAEPPSASKASPEVKKAKKEEPPPPEDLRTPEQKQADEFKAEGNALYKGKKFEEALEKYSKAIEVMPDDITYYNNKCAVWIEMGEEYYDKVLETCQDLITRRYEINGANPGGASFEKVGKVFCRMASVHEKRKEFDAAIELYQKALTEDNNRTARNALRDLERAKEKWEKESYLDPVKAEEHREAGNEAFKKQDWAEAKRQYDEAVKRNPTDAKLYSNRAASLTKLLAYPDALRDLDECLKLDPTFIKAYSRKGAAHFYMKEYHKALEAYEKGLQADPGNDECTRGRDQVIAKISETSRSGQVDEEQVRHAMADPEIQNILRDPQINMFLKKMQEDPKEANTMMNKDPKIMEAVQKLVGAGVLKLG</sequence>
<evidence type="ECO:0000256" key="3">
    <source>
        <dbReference type="ARBA" id="ARBA00022737"/>
    </source>
</evidence>
<dbReference type="AlphaFoldDB" id="A0A7S1AM13"/>
<feature type="domain" description="STI1" evidence="12">
    <location>
        <begin position="158"/>
        <end position="206"/>
    </location>
</feature>
<dbReference type="InterPro" id="IPR006636">
    <property type="entry name" value="STI1_HS-bd"/>
</dbReference>
<dbReference type="GO" id="GO:0005737">
    <property type="term" value="C:cytoplasm"/>
    <property type="evidence" value="ECO:0007669"/>
    <property type="project" value="UniProtKB-SubCell"/>
</dbReference>
<comment type="subunit">
    <text evidence="6">Monomer. Homodimer. Forms a complex composed of HOP and chaperones HSP70 and HSP90; the interaction is stronger in the absence of ATP. Interacts (via TPR 1, 2, 3, 7, 8 and 9 repeats) with HSP70 (via C-terminus); the interaction is direct and is stronger in the absence of ATP. Interacts (via TPR 4, 5 and 6 repeats) with HSP90 (via C-terminus); the interaction is direct.</text>
</comment>
<gene>
    <name evidence="13" type="ORF">NSCI0253_LOCUS33148</name>
</gene>
<keyword evidence="2" id="KW-0963">Cytoplasm</keyword>
<keyword evidence="10" id="KW-0175">Coiled coil</keyword>
<dbReference type="SMART" id="SM00028">
    <property type="entry name" value="TPR"/>
    <property type="match status" value="8"/>
</dbReference>
<evidence type="ECO:0000313" key="13">
    <source>
        <dbReference type="EMBL" id="CAD8858794.1"/>
    </source>
</evidence>
<feature type="repeat" description="TPR" evidence="9">
    <location>
        <begin position="75"/>
        <end position="108"/>
    </location>
</feature>
<feature type="repeat" description="TPR" evidence="9">
    <location>
        <begin position="7"/>
        <end position="40"/>
    </location>
</feature>
<dbReference type="SMART" id="SM00727">
    <property type="entry name" value="STI1"/>
    <property type="match status" value="2"/>
</dbReference>
<evidence type="ECO:0000256" key="4">
    <source>
        <dbReference type="ARBA" id="ARBA00022803"/>
    </source>
</evidence>
<evidence type="ECO:0000259" key="12">
    <source>
        <dbReference type="SMART" id="SM00727"/>
    </source>
</evidence>
<feature type="repeat" description="TPR" evidence="9">
    <location>
        <begin position="468"/>
        <end position="501"/>
    </location>
</feature>
<proteinExistence type="predicted"/>
<evidence type="ECO:0000256" key="6">
    <source>
        <dbReference type="ARBA" id="ARBA00066016"/>
    </source>
</evidence>
<feature type="repeat" description="TPR" evidence="9">
    <location>
        <begin position="340"/>
        <end position="373"/>
    </location>
</feature>
<evidence type="ECO:0000256" key="10">
    <source>
        <dbReference type="SAM" id="Coils"/>
    </source>
</evidence>
<dbReference type="Pfam" id="PF13181">
    <property type="entry name" value="TPR_8"/>
    <property type="match status" value="1"/>
</dbReference>
<accession>A0A7S1AM13</accession>
<feature type="coiled-coil region" evidence="10">
    <location>
        <begin position="365"/>
        <end position="392"/>
    </location>
</feature>
<evidence type="ECO:0000256" key="1">
    <source>
        <dbReference type="ARBA" id="ARBA00004496"/>
    </source>
</evidence>
<reference evidence="13" key="1">
    <citation type="submission" date="2021-01" db="EMBL/GenBank/DDBJ databases">
        <authorList>
            <person name="Corre E."/>
            <person name="Pelletier E."/>
            <person name="Niang G."/>
            <person name="Scheremetjew M."/>
            <person name="Finn R."/>
            <person name="Kale V."/>
            <person name="Holt S."/>
            <person name="Cochrane G."/>
            <person name="Meng A."/>
            <person name="Brown T."/>
            <person name="Cohen L."/>
        </authorList>
    </citation>
    <scope>NUCLEOTIDE SEQUENCE</scope>
</reference>
<dbReference type="PANTHER" id="PTHR22904:SF523">
    <property type="entry name" value="STRESS-INDUCED-PHOSPHOPROTEIN 1"/>
    <property type="match status" value="1"/>
</dbReference>
<dbReference type="InterPro" id="IPR041243">
    <property type="entry name" value="STI1/HOP_DP"/>
</dbReference>
<dbReference type="InterPro" id="IPR011990">
    <property type="entry name" value="TPR-like_helical_dom_sf"/>
</dbReference>
<dbReference type="Gene3D" id="1.25.40.10">
    <property type="entry name" value="Tetratricopeptide repeat domain"/>
    <property type="match status" value="3"/>
</dbReference>
<dbReference type="Pfam" id="PF00515">
    <property type="entry name" value="TPR_1"/>
    <property type="match status" value="1"/>
</dbReference>
<dbReference type="PROSITE" id="PS50293">
    <property type="entry name" value="TPR_REGION"/>
    <property type="match status" value="1"/>
</dbReference>
<comment type="subcellular location">
    <subcellularLocation>
        <location evidence="1">Cytoplasm</location>
    </subcellularLocation>
</comment>
<evidence type="ECO:0000256" key="8">
    <source>
        <dbReference type="ARBA" id="ARBA00076447"/>
    </source>
</evidence>
<feature type="compositionally biased region" description="Basic and acidic residues" evidence="11">
    <location>
        <begin position="233"/>
        <end position="254"/>
    </location>
</feature>
<dbReference type="SUPFAM" id="SSF48452">
    <property type="entry name" value="TPR-like"/>
    <property type="match status" value="3"/>
</dbReference>
<dbReference type="PANTHER" id="PTHR22904">
    <property type="entry name" value="TPR REPEAT CONTAINING PROTEIN"/>
    <property type="match status" value="1"/>
</dbReference>
<dbReference type="FunFam" id="1.25.40.10:FF:000020">
    <property type="entry name" value="Stress-induced phosphoprotein 1"/>
    <property type="match status" value="1"/>
</dbReference>
<dbReference type="GO" id="GO:0051879">
    <property type="term" value="F:Hsp90 protein binding"/>
    <property type="evidence" value="ECO:0007669"/>
    <property type="project" value="TreeGrafter"/>
</dbReference>
<evidence type="ECO:0000256" key="11">
    <source>
        <dbReference type="SAM" id="MobiDB-lite"/>
    </source>
</evidence>
<evidence type="ECO:0000256" key="5">
    <source>
        <dbReference type="ARBA" id="ARBA00056105"/>
    </source>
</evidence>
<name>A0A7S1AM13_NOCSC</name>
<dbReference type="Gene3D" id="1.10.260.100">
    <property type="match status" value="2"/>
</dbReference>
<dbReference type="PROSITE" id="PS50007">
    <property type="entry name" value="PIPLC_X_DOMAIN"/>
    <property type="match status" value="1"/>
</dbReference>
<dbReference type="InterPro" id="IPR019734">
    <property type="entry name" value="TPR_rpt"/>
</dbReference>
<dbReference type="Pfam" id="PF13176">
    <property type="entry name" value="TPR_7"/>
    <property type="match status" value="1"/>
</dbReference>
<feature type="domain" description="STI1" evidence="12">
    <location>
        <begin position="535"/>
        <end position="575"/>
    </location>
</feature>
<protein>
    <recommendedName>
        <fullName evidence="7">Hsp70-Hsp90 organising protein</fullName>
    </recommendedName>
    <alternativeName>
        <fullName evidence="8">Stress-inducible protein 1</fullName>
    </alternativeName>
</protein>
<dbReference type="Pfam" id="PF13414">
    <property type="entry name" value="TPR_11"/>
    <property type="match status" value="1"/>
</dbReference>
<dbReference type="EMBL" id="HBFQ01046597">
    <property type="protein sequence ID" value="CAD8858794.1"/>
    <property type="molecule type" value="Transcribed_RNA"/>
</dbReference>